<reference evidence="2" key="1">
    <citation type="journal article" date="2023" name="Plant J.">
        <title>Genome sequences and population genomics provide insights into the demographic history, inbreeding, and mutation load of two 'living fossil' tree species of Dipteronia.</title>
        <authorList>
            <person name="Feng Y."/>
            <person name="Comes H.P."/>
            <person name="Chen J."/>
            <person name="Zhu S."/>
            <person name="Lu R."/>
            <person name="Zhang X."/>
            <person name="Li P."/>
            <person name="Qiu J."/>
            <person name="Olsen K.M."/>
            <person name="Qiu Y."/>
        </authorList>
    </citation>
    <scope>NUCLEOTIDE SEQUENCE</scope>
    <source>
        <strain evidence="2">KIB01</strain>
    </source>
</reference>
<feature type="region of interest" description="Disordered" evidence="1">
    <location>
        <begin position="81"/>
        <end position="102"/>
    </location>
</feature>
<feature type="compositionally biased region" description="Basic residues" evidence="1">
    <location>
        <begin position="11"/>
        <end position="25"/>
    </location>
</feature>
<evidence type="ECO:0000313" key="2">
    <source>
        <dbReference type="EMBL" id="KAK2636778.1"/>
    </source>
</evidence>
<feature type="region of interest" description="Disordered" evidence="1">
    <location>
        <begin position="1"/>
        <end position="31"/>
    </location>
</feature>
<accession>A0AAD9TJ46</accession>
<dbReference type="EMBL" id="JANJYI010000009">
    <property type="protein sequence ID" value="KAK2636778.1"/>
    <property type="molecule type" value="Genomic_DNA"/>
</dbReference>
<evidence type="ECO:0000256" key="1">
    <source>
        <dbReference type="SAM" id="MobiDB-lite"/>
    </source>
</evidence>
<comment type="caution">
    <text evidence="2">The sequence shown here is derived from an EMBL/GenBank/DDBJ whole genome shotgun (WGS) entry which is preliminary data.</text>
</comment>
<proteinExistence type="predicted"/>
<sequence>MAAPPQDSSRRWQKKHPSTRIRRPRGGYMDERTVDNDELRKIVEEHGAVEKDERPLCGYGFTYNEEKQSCKTFQVLSSAELEPTQPVEGSQRQDTICNNENE</sequence>
<protein>
    <submittedName>
        <fullName evidence="2">Uncharacterized protein</fullName>
    </submittedName>
</protein>
<feature type="compositionally biased region" description="Polar residues" evidence="1">
    <location>
        <begin position="87"/>
        <end position="102"/>
    </location>
</feature>
<gene>
    <name evidence="2" type="ORF">Ddye_031570</name>
</gene>
<evidence type="ECO:0000313" key="3">
    <source>
        <dbReference type="Proteomes" id="UP001280121"/>
    </source>
</evidence>
<keyword evidence="3" id="KW-1185">Reference proteome</keyword>
<name>A0AAD9TJ46_9ROSI</name>
<dbReference type="Proteomes" id="UP001280121">
    <property type="component" value="Unassembled WGS sequence"/>
</dbReference>
<organism evidence="2 3">
    <name type="scientific">Dipteronia dyeriana</name>
    <dbReference type="NCBI Taxonomy" id="168575"/>
    <lineage>
        <taxon>Eukaryota</taxon>
        <taxon>Viridiplantae</taxon>
        <taxon>Streptophyta</taxon>
        <taxon>Embryophyta</taxon>
        <taxon>Tracheophyta</taxon>
        <taxon>Spermatophyta</taxon>
        <taxon>Magnoliopsida</taxon>
        <taxon>eudicotyledons</taxon>
        <taxon>Gunneridae</taxon>
        <taxon>Pentapetalae</taxon>
        <taxon>rosids</taxon>
        <taxon>malvids</taxon>
        <taxon>Sapindales</taxon>
        <taxon>Sapindaceae</taxon>
        <taxon>Hippocastanoideae</taxon>
        <taxon>Acereae</taxon>
        <taxon>Dipteronia</taxon>
    </lineage>
</organism>
<dbReference type="AlphaFoldDB" id="A0AAD9TJ46"/>